<keyword evidence="3" id="KW-0574">Periplasm</keyword>
<dbReference type="Proteomes" id="UP000823633">
    <property type="component" value="Unassembled WGS sequence"/>
</dbReference>
<evidence type="ECO:0000259" key="5">
    <source>
        <dbReference type="Pfam" id="PF07940"/>
    </source>
</evidence>
<evidence type="ECO:0000256" key="4">
    <source>
        <dbReference type="ARBA" id="ARBA00023239"/>
    </source>
</evidence>
<dbReference type="GO" id="GO:0016829">
    <property type="term" value="F:lyase activity"/>
    <property type="evidence" value="ECO:0007669"/>
    <property type="project" value="UniProtKB-KW"/>
</dbReference>
<keyword evidence="2" id="KW-0732">Signal</keyword>
<dbReference type="Pfam" id="PF07940">
    <property type="entry name" value="Hepar_II_III_C"/>
    <property type="match status" value="1"/>
</dbReference>
<dbReference type="PANTHER" id="PTHR39210:SF1">
    <property type="entry name" value="HEPARIN-SULFATE LYASE"/>
    <property type="match status" value="1"/>
</dbReference>
<dbReference type="EMBL" id="JADIMU010000025">
    <property type="protein sequence ID" value="MBO8442892.1"/>
    <property type="molecule type" value="Genomic_DNA"/>
</dbReference>
<reference evidence="7" key="2">
    <citation type="journal article" date="2021" name="PeerJ">
        <title>Extensive microbial diversity within the chicken gut microbiome revealed by metagenomics and culture.</title>
        <authorList>
            <person name="Gilroy R."/>
            <person name="Ravi A."/>
            <person name="Getino M."/>
            <person name="Pursley I."/>
            <person name="Horton D.L."/>
            <person name="Alikhan N.F."/>
            <person name="Baker D."/>
            <person name="Gharbi K."/>
            <person name="Hall N."/>
            <person name="Watson M."/>
            <person name="Adriaenssens E.M."/>
            <person name="Foster-Nyarko E."/>
            <person name="Jarju S."/>
            <person name="Secka A."/>
            <person name="Antonio M."/>
            <person name="Oren A."/>
            <person name="Chaudhuri R.R."/>
            <person name="La Ragione R."/>
            <person name="Hildebrand F."/>
            <person name="Pallen M.J."/>
        </authorList>
    </citation>
    <scope>NUCLEOTIDE SEQUENCE</scope>
    <source>
        <strain evidence="7">11167</strain>
    </source>
</reference>
<comment type="caution">
    <text evidence="7">The sequence shown here is derived from an EMBL/GenBank/DDBJ whole genome shotgun (WGS) entry which is preliminary data.</text>
</comment>
<proteinExistence type="predicted"/>
<evidence type="ECO:0000256" key="1">
    <source>
        <dbReference type="ARBA" id="ARBA00004418"/>
    </source>
</evidence>
<dbReference type="Gene3D" id="2.70.98.70">
    <property type="match status" value="1"/>
</dbReference>
<evidence type="ECO:0000259" key="6">
    <source>
        <dbReference type="Pfam" id="PF16889"/>
    </source>
</evidence>
<dbReference type="AlphaFoldDB" id="A0A9D9HAX1"/>
<dbReference type="InterPro" id="IPR012480">
    <property type="entry name" value="Hepar_II_III_C"/>
</dbReference>
<dbReference type="GO" id="GO:0042597">
    <property type="term" value="C:periplasmic space"/>
    <property type="evidence" value="ECO:0007669"/>
    <property type="project" value="UniProtKB-SubCell"/>
</dbReference>
<dbReference type="Pfam" id="PF16889">
    <property type="entry name" value="Hepar_II_III_N"/>
    <property type="match status" value="1"/>
</dbReference>
<evidence type="ECO:0000256" key="3">
    <source>
        <dbReference type="ARBA" id="ARBA00022764"/>
    </source>
</evidence>
<dbReference type="Gene3D" id="1.50.10.100">
    <property type="entry name" value="Chondroitin AC/alginate lyase"/>
    <property type="match status" value="1"/>
</dbReference>
<reference evidence="7" key="1">
    <citation type="submission" date="2020-10" db="EMBL/GenBank/DDBJ databases">
        <authorList>
            <person name="Gilroy R."/>
        </authorList>
    </citation>
    <scope>NUCLEOTIDE SEQUENCE</scope>
    <source>
        <strain evidence="7">11167</strain>
    </source>
</reference>
<feature type="domain" description="Heparin-sulfate lyase N-terminal" evidence="6">
    <location>
        <begin position="28"/>
        <end position="301"/>
    </location>
</feature>
<protein>
    <submittedName>
        <fullName evidence="7">Alginate lyase family protein</fullName>
    </submittedName>
</protein>
<feature type="domain" description="Heparinase II/III-like C-terminal" evidence="5">
    <location>
        <begin position="330"/>
        <end position="535"/>
    </location>
</feature>
<dbReference type="InterPro" id="IPR008929">
    <property type="entry name" value="Chondroitin_lyas"/>
</dbReference>
<accession>A0A9D9HAX1</accession>
<organism evidence="7 8">
    <name type="scientific">Candidatus Aphodenecus pullistercoris</name>
    <dbReference type="NCBI Taxonomy" id="2840669"/>
    <lineage>
        <taxon>Bacteria</taxon>
        <taxon>Pseudomonadati</taxon>
        <taxon>Spirochaetota</taxon>
        <taxon>Spirochaetia</taxon>
        <taxon>Spirochaetales</taxon>
        <taxon>Candidatus Aphodenecus</taxon>
    </lineage>
</organism>
<dbReference type="SUPFAM" id="SSF48230">
    <property type="entry name" value="Chondroitin AC/alginate lyase"/>
    <property type="match status" value="1"/>
</dbReference>
<dbReference type="InterPro" id="IPR031680">
    <property type="entry name" value="Hepar_II_III_N"/>
</dbReference>
<evidence type="ECO:0000256" key="2">
    <source>
        <dbReference type="ARBA" id="ARBA00022729"/>
    </source>
</evidence>
<evidence type="ECO:0000313" key="7">
    <source>
        <dbReference type="EMBL" id="MBO8442892.1"/>
    </source>
</evidence>
<gene>
    <name evidence="7" type="ORF">IAC42_03950</name>
</gene>
<dbReference type="PANTHER" id="PTHR39210">
    <property type="entry name" value="HEPARIN-SULFATE LYASE"/>
    <property type="match status" value="1"/>
</dbReference>
<sequence>MKHFYLDDTKGFIRHCQEDPSWQSRILATADAALNNTFTFTDKYEMERCTRPVTLSSPIDWDHIPFGDNEWCFALNRHTFLLALAKAYASSHEEKYRQAWIRLFEDFYRNNPPTEGNRNLSWRSLECGIRIENYIRSWELMRDSSPLPDYVVSDMTDFFREHIRLLKDTHTAFHRLSNWGVLQDHGLLLASLWCDDEEGQKLALERLDEEMMLQTLPDGVHWEQSTMYQAEVLHAAMDSILVAGRNGLSIPQRLVDNAHNMALGLARMLRPDGYSHLFGDSDEIDMRDMMARAAVIFEDGELAHYGKGGLVEDFYASFPLDQKLPADRHPSERSHYFKDSGNAILQLGDEDEVRFHCGLYGSGHGHFDQLHFDLWHKGTVILTDCGRYTYTDSGERYKTKGSRGHNTILINGREMATMLDSWGVEDFAEPLFTDARVEGPYKFLSAAHLGYMKEGAIPRRSIVTVADDFVVIFDQVVSSRPCDVETIFHCDDAVELDFSGDEIAFLSTPDGEGVDMLFFGAGLETERIQWPMAKRYNELISSPTIVTRRRCEGMMLNVTVIALRNEAYRVDRIPVVKILSSSSMDEEKSCGLSLECGDRRYTLSFIAQEVPTGGFLVRCGECECYARVFIQKEGEDLTVLKY</sequence>
<name>A0A9D9HAX1_9SPIR</name>
<keyword evidence="4 7" id="KW-0456">Lyase</keyword>
<comment type="subcellular location">
    <subcellularLocation>
        <location evidence="1">Periplasm</location>
    </subcellularLocation>
</comment>
<evidence type="ECO:0000313" key="8">
    <source>
        <dbReference type="Proteomes" id="UP000823633"/>
    </source>
</evidence>